<dbReference type="AlphaFoldDB" id="A0A286TXX0"/>
<gene>
    <name evidence="6" type="ORF">SCALIN_C14_0008</name>
</gene>
<dbReference type="Pfam" id="PF00753">
    <property type="entry name" value="Lactamase_B"/>
    <property type="match status" value="1"/>
</dbReference>
<dbReference type="PANTHER" id="PTHR46233">
    <property type="entry name" value="HYDROXYACYLGLUTATHIONE HYDROLASE GLOC"/>
    <property type="match status" value="1"/>
</dbReference>
<comment type="cofactor">
    <cofactor evidence="1">
        <name>Zn(2+)</name>
        <dbReference type="ChEBI" id="CHEBI:29105"/>
    </cofactor>
</comment>
<proteinExistence type="predicted"/>
<name>A0A286TXX0_9BACT</name>
<evidence type="ECO:0000313" key="7">
    <source>
        <dbReference type="Proteomes" id="UP000218542"/>
    </source>
</evidence>
<keyword evidence="2" id="KW-0479">Metal-binding</keyword>
<evidence type="ECO:0000259" key="5">
    <source>
        <dbReference type="SMART" id="SM00849"/>
    </source>
</evidence>
<dbReference type="InterPro" id="IPR051453">
    <property type="entry name" value="MBL_Glyoxalase_II"/>
</dbReference>
<evidence type="ECO:0000256" key="2">
    <source>
        <dbReference type="ARBA" id="ARBA00022723"/>
    </source>
</evidence>
<feature type="domain" description="Metallo-beta-lactamase" evidence="5">
    <location>
        <begin position="12"/>
        <end position="189"/>
    </location>
</feature>
<reference evidence="6 7" key="1">
    <citation type="journal article" date="2017" name="Environ. Microbiol. Rep.">
        <title>Genetic diversity of marine anaerobic ammonium-oxidizing bacteria as revealed by genomic and proteomic analyses of 'Candidatus Scalindua japonica'.</title>
        <authorList>
            <person name="Oshiki M."/>
            <person name="Mizuto K."/>
            <person name="Kimura Z."/>
            <person name="Kindaichi T."/>
            <person name="Satoh H."/>
            <person name="Okabe S."/>
        </authorList>
    </citation>
    <scope>NUCLEOTIDE SEQUENCE [LARGE SCALE GENOMIC DNA]</scope>
    <source>
        <strain evidence="7">husup-a2</strain>
    </source>
</reference>
<dbReference type="CDD" id="cd06262">
    <property type="entry name" value="metallo-hydrolase-like_MBL-fold"/>
    <property type="match status" value="1"/>
</dbReference>
<sequence>MINKNIVVGPLEVNCYIIGCEDTKEAAIIDPGDNADAIIRTIEAEGLKPEFIINTHAHFDHIGGVKEIQDYFKIEFFLHKEDLFLVSNASEQAASFGLKPIPKPEVNKYINNGDTISLGNKTITVIHTPGHSPGCVCYNVDSSVFVGDTLFASSIGRTDLPGGSYETLINSIKERLFPLGDSTTVYPGHGPSTTIGNEKEHNPFLK</sequence>
<dbReference type="SMART" id="SM00849">
    <property type="entry name" value="Lactamase_B"/>
    <property type="match status" value="1"/>
</dbReference>
<dbReference type="InterPro" id="IPR036866">
    <property type="entry name" value="RibonucZ/Hydroxyglut_hydro"/>
</dbReference>
<evidence type="ECO:0000256" key="4">
    <source>
        <dbReference type="ARBA" id="ARBA00022833"/>
    </source>
</evidence>
<comment type="caution">
    <text evidence="6">The sequence shown here is derived from an EMBL/GenBank/DDBJ whole genome shotgun (WGS) entry which is preliminary data.</text>
</comment>
<evidence type="ECO:0000313" key="6">
    <source>
        <dbReference type="EMBL" id="GAX60745.1"/>
    </source>
</evidence>
<dbReference type="PANTHER" id="PTHR46233:SF3">
    <property type="entry name" value="HYDROXYACYLGLUTATHIONE HYDROLASE GLOC"/>
    <property type="match status" value="1"/>
</dbReference>
<evidence type="ECO:0000256" key="3">
    <source>
        <dbReference type="ARBA" id="ARBA00022801"/>
    </source>
</evidence>
<dbReference type="EMBL" id="BAOS01000014">
    <property type="protein sequence ID" value="GAX60745.1"/>
    <property type="molecule type" value="Genomic_DNA"/>
</dbReference>
<keyword evidence="7" id="KW-1185">Reference proteome</keyword>
<dbReference type="GO" id="GO:0016787">
    <property type="term" value="F:hydrolase activity"/>
    <property type="evidence" value="ECO:0007669"/>
    <property type="project" value="UniProtKB-KW"/>
</dbReference>
<protein>
    <submittedName>
        <fullName evidence="6">Zn-dependent hydrolase, including glyoxylase</fullName>
    </submittedName>
</protein>
<keyword evidence="4" id="KW-0862">Zinc</keyword>
<dbReference type="Gene3D" id="3.60.15.10">
    <property type="entry name" value="Ribonuclease Z/Hydroxyacylglutathione hydrolase-like"/>
    <property type="match status" value="1"/>
</dbReference>
<dbReference type="GO" id="GO:0046872">
    <property type="term" value="F:metal ion binding"/>
    <property type="evidence" value="ECO:0007669"/>
    <property type="project" value="UniProtKB-KW"/>
</dbReference>
<dbReference type="RefSeq" id="WP_096894142.1">
    <property type="nucleotide sequence ID" value="NZ_BAOS01000014.1"/>
</dbReference>
<organism evidence="6 7">
    <name type="scientific">Candidatus Scalindua japonica</name>
    <dbReference type="NCBI Taxonomy" id="1284222"/>
    <lineage>
        <taxon>Bacteria</taxon>
        <taxon>Pseudomonadati</taxon>
        <taxon>Planctomycetota</taxon>
        <taxon>Candidatus Brocadiia</taxon>
        <taxon>Candidatus Brocadiales</taxon>
        <taxon>Candidatus Scalinduaceae</taxon>
        <taxon>Candidatus Scalindua</taxon>
    </lineage>
</organism>
<dbReference type="OrthoDB" id="9802248at2"/>
<keyword evidence="3 6" id="KW-0378">Hydrolase</keyword>
<dbReference type="SUPFAM" id="SSF56281">
    <property type="entry name" value="Metallo-hydrolase/oxidoreductase"/>
    <property type="match status" value="1"/>
</dbReference>
<evidence type="ECO:0000256" key="1">
    <source>
        <dbReference type="ARBA" id="ARBA00001947"/>
    </source>
</evidence>
<dbReference type="InterPro" id="IPR001279">
    <property type="entry name" value="Metallo-B-lactamas"/>
</dbReference>
<accession>A0A286TXX0</accession>
<dbReference type="Proteomes" id="UP000218542">
    <property type="component" value="Unassembled WGS sequence"/>
</dbReference>